<evidence type="ECO:0000313" key="1">
    <source>
        <dbReference type="EMBL" id="UYH51861.1"/>
    </source>
</evidence>
<evidence type="ECO:0000313" key="2">
    <source>
        <dbReference type="Proteomes" id="UP001163831"/>
    </source>
</evidence>
<gene>
    <name evidence="1" type="ORF">N5W20_03095</name>
</gene>
<accession>A0ABY6GLF7</accession>
<organism evidence="1 2">
    <name type="scientific">Candidatus Kirkpatrickella diaphorinae</name>
    <dbReference type="NCBI Taxonomy" id="2984322"/>
    <lineage>
        <taxon>Bacteria</taxon>
        <taxon>Pseudomonadati</taxon>
        <taxon>Pseudomonadota</taxon>
        <taxon>Alphaproteobacteria</taxon>
        <taxon>Acetobacterales</taxon>
        <taxon>Acetobacteraceae</taxon>
        <taxon>Candidatus Kirkpatrickella</taxon>
    </lineage>
</organism>
<dbReference type="RefSeq" id="WP_319807456.1">
    <property type="nucleotide sequence ID" value="NZ_CP107052.1"/>
</dbReference>
<protein>
    <submittedName>
        <fullName evidence="1">Uncharacterized protein</fullName>
    </submittedName>
</protein>
<name>A0ABY6GLF7_9PROT</name>
<sequence length="628" mass="70029">MLDISTFTPQRGGNVFYKAIAHPLAASRIEKLASDLGGDARLAVYDPDHEASNFFALYPAFQPTYGFFTHRSEEVGKDDGRGGVMQPVVEIAQSDATHILALSFDDAKTRSRLSRVTRGDQQIITLGGARLPEAMLSNKRNYLDKLNFATNFAFFRDDDQLSTRLVAANYWGHYGATNVRYWSRLYDGVGRVIAEWEEHIGSPGAGIIIDSQDVRKRFALPAFCGQLFLHILGARGHDTVKYALDIYGRGRDASLSVTHDANAWPSPRFATLPAPDDDEQIILWVQNSHASPISVGEITLNRMGETREYPVTVEIPAFGTYRLDVGELMPDVKWPVQLELRAGNHIVRPRYEVVQRGLTRIAHLNIERQDLKPDPTIAKMPSWMGRGFIMPFPVLDPARYTTFLQPNPMSEEVTHLPVRVDLFDRQGRQVGQEFLGNLPRHHAAAFAMHDLTPHEGHGELVYDFRDGGAADGWLHAMLRYRDRTNGHAAETSFGAHIFNTLMTWRNEPQSYTGPPPGLTTRLFLKLGQAGMRSFSHLIYPTSLEGGTPSETILHLMARDGTEIAQEAIHIAPSGSAIIWPDEIFGSELIGKAGEGGYVLIRDMTCRLFGYHGQMNGKAGFSLDHMFGF</sequence>
<proteinExistence type="predicted"/>
<dbReference type="EMBL" id="CP107052">
    <property type="protein sequence ID" value="UYH51861.1"/>
    <property type="molecule type" value="Genomic_DNA"/>
</dbReference>
<dbReference type="Proteomes" id="UP001163831">
    <property type="component" value="Chromosome"/>
</dbReference>
<keyword evidence="2" id="KW-1185">Reference proteome</keyword>
<reference evidence="1" key="1">
    <citation type="submission" date="2022-10" db="EMBL/GenBank/DDBJ databases">
        <title>Candidatus Kirkpatrella diaphorinas gen. nov., sp. nov., an uncultured endosymbiont identified in a population of Diaphorina citri from Hawaii.</title>
        <authorList>
            <person name="Henry E.M."/>
            <person name="Carlson C.R."/>
            <person name="Kuo Y.-W."/>
        </authorList>
    </citation>
    <scope>NUCLEOTIDE SEQUENCE</scope>
    <source>
        <strain evidence="1">CADCRV1</strain>
    </source>
</reference>